<dbReference type="Proteomes" id="UP000663825">
    <property type="component" value="Unassembled WGS sequence"/>
</dbReference>
<keyword evidence="8" id="KW-1185">Reference proteome</keyword>
<dbReference type="Pfam" id="PF06722">
    <property type="entry name" value="EryCIII-like_C"/>
    <property type="match status" value="1"/>
</dbReference>
<evidence type="ECO:0000313" key="6">
    <source>
        <dbReference type="EMBL" id="CAF4854298.1"/>
    </source>
</evidence>
<evidence type="ECO:0000313" key="8">
    <source>
        <dbReference type="Proteomes" id="UP000663873"/>
    </source>
</evidence>
<dbReference type="Gene3D" id="3.40.50.2000">
    <property type="entry name" value="Glycogen Phosphorylase B"/>
    <property type="match status" value="2"/>
</dbReference>
<evidence type="ECO:0000313" key="4">
    <source>
        <dbReference type="EMBL" id="CAF4446906.1"/>
    </source>
</evidence>
<keyword evidence="1" id="KW-0808">Transferase</keyword>
<protein>
    <recommendedName>
        <fullName evidence="2">Erythromycin biosynthesis protein CIII-like C-terminal domain-containing protein</fullName>
    </recommendedName>
</protein>
<evidence type="ECO:0000313" key="7">
    <source>
        <dbReference type="Proteomes" id="UP000663825"/>
    </source>
</evidence>
<dbReference type="InterPro" id="IPR050426">
    <property type="entry name" value="Glycosyltransferase_28"/>
</dbReference>
<accession>A0A817P1W0</accession>
<dbReference type="InterPro" id="IPR002213">
    <property type="entry name" value="UDP_glucos_trans"/>
</dbReference>
<dbReference type="EMBL" id="CAJOBO010004344">
    <property type="protein sequence ID" value="CAF4518413.1"/>
    <property type="molecule type" value="Genomic_DNA"/>
</dbReference>
<name>A0A817P1W0_9BILA</name>
<dbReference type="EMBL" id="CAJOBP010004651">
    <property type="protein sequence ID" value="CAF4446906.1"/>
    <property type="molecule type" value="Genomic_DNA"/>
</dbReference>
<dbReference type="SUPFAM" id="SSF53756">
    <property type="entry name" value="UDP-Glycosyltransferase/glycogen phosphorylase"/>
    <property type="match status" value="1"/>
</dbReference>
<reference evidence="3" key="1">
    <citation type="submission" date="2021-02" db="EMBL/GenBank/DDBJ databases">
        <authorList>
            <person name="Nowell W R."/>
        </authorList>
    </citation>
    <scope>NUCLEOTIDE SEQUENCE</scope>
</reference>
<organism evidence="3 7">
    <name type="scientific">Rotaria socialis</name>
    <dbReference type="NCBI Taxonomy" id="392032"/>
    <lineage>
        <taxon>Eukaryota</taxon>
        <taxon>Metazoa</taxon>
        <taxon>Spiralia</taxon>
        <taxon>Gnathifera</taxon>
        <taxon>Rotifera</taxon>
        <taxon>Eurotatoria</taxon>
        <taxon>Bdelloidea</taxon>
        <taxon>Philodinida</taxon>
        <taxon>Philodinidae</taxon>
        <taxon>Rotaria</taxon>
    </lineage>
</organism>
<dbReference type="Proteomes" id="UP000663851">
    <property type="component" value="Unassembled WGS sequence"/>
</dbReference>
<dbReference type="CDD" id="cd03784">
    <property type="entry name" value="GT1_Gtf-like"/>
    <property type="match status" value="1"/>
</dbReference>
<dbReference type="EMBL" id="CAJOBR010006951">
    <property type="protein sequence ID" value="CAF4854298.1"/>
    <property type="molecule type" value="Genomic_DNA"/>
</dbReference>
<dbReference type="InterPro" id="IPR010610">
    <property type="entry name" value="EryCIII-like_C"/>
</dbReference>
<dbReference type="PANTHER" id="PTHR48050:SF13">
    <property type="entry name" value="STEROL 3-BETA-GLUCOSYLTRANSFERASE UGT80A2"/>
    <property type="match status" value="1"/>
</dbReference>
<dbReference type="GO" id="GO:0016906">
    <property type="term" value="F:sterol 3-beta-glucosyltransferase activity"/>
    <property type="evidence" value="ECO:0007669"/>
    <property type="project" value="UniProtKB-ARBA"/>
</dbReference>
<dbReference type="AlphaFoldDB" id="A0A817P1W0"/>
<feature type="domain" description="Erythromycin biosynthesis protein CIII-like C-terminal" evidence="2">
    <location>
        <begin position="124"/>
        <end position="225"/>
    </location>
</feature>
<dbReference type="PANTHER" id="PTHR48050">
    <property type="entry name" value="STEROL 3-BETA-GLUCOSYLTRANSFERASE"/>
    <property type="match status" value="1"/>
</dbReference>
<evidence type="ECO:0000313" key="5">
    <source>
        <dbReference type="EMBL" id="CAF4518413.1"/>
    </source>
</evidence>
<proteinExistence type="predicted"/>
<sequence>MGLSKAINDFRENILRLPRLSREQAHRMMNDTPHTYCWSPSLVPKPRDWDSKIDVCGFFFVNGAANREAQNDLEDFLKNSDQRPLYIGFGSMNVDDRHKIFKIVRDALEITQRRAVVSGSLVSDNFELPPNIFPCGDCPHDWLFQHVDGVCHHGGAGTTAAGLRAGLPTIIVPFFGDQFFWGEIVAQKKVGPAPLPVKNLNTQDLVKAIQFISEPQVKENARNISRKIRDEDGCLNAMNTFHHQLPLDAMRSDLESTYAACCTIPKYSLKISWPVAEVLLNANSITGDDLRPWNTKTWNSAESCKLRMLLRWRTSEDVPPYSDADCQLILTKFNDIVHRASHGLDRMFTDG</sequence>
<dbReference type="Proteomes" id="UP000663848">
    <property type="component" value="Unassembled WGS sequence"/>
</dbReference>
<evidence type="ECO:0000313" key="3">
    <source>
        <dbReference type="EMBL" id="CAF3138296.1"/>
    </source>
</evidence>
<dbReference type="FunFam" id="3.40.50.2000:FF:000009">
    <property type="entry name" value="Sterol 3-beta-glucosyltransferase UGT80A2"/>
    <property type="match status" value="1"/>
</dbReference>
<dbReference type="EMBL" id="CAJNXB010001154">
    <property type="protein sequence ID" value="CAF3138296.1"/>
    <property type="molecule type" value="Genomic_DNA"/>
</dbReference>
<comment type="caution">
    <text evidence="3">The sequence shown here is derived from an EMBL/GenBank/DDBJ whole genome shotgun (WGS) entry which is preliminary data.</text>
</comment>
<dbReference type="OrthoDB" id="5835829at2759"/>
<evidence type="ECO:0000256" key="1">
    <source>
        <dbReference type="ARBA" id="ARBA00022679"/>
    </source>
</evidence>
<gene>
    <name evidence="5" type="ORF">HFQ381_LOCUS28961</name>
    <name evidence="6" type="ORF">QYT958_LOCUS27422</name>
    <name evidence="3" type="ORF">TIS948_LOCUS8998</name>
    <name evidence="4" type="ORF">UJA718_LOCUS22505</name>
</gene>
<evidence type="ECO:0000259" key="2">
    <source>
        <dbReference type="Pfam" id="PF06722"/>
    </source>
</evidence>
<dbReference type="Proteomes" id="UP000663873">
    <property type="component" value="Unassembled WGS sequence"/>
</dbReference>